<comment type="caution">
    <text evidence="1">The sequence shown here is derived from an EMBL/GenBank/DDBJ whole genome shotgun (WGS) entry which is preliminary data.</text>
</comment>
<accession>A0ACC1J377</accession>
<reference evidence="1" key="1">
    <citation type="submission" date="2022-07" db="EMBL/GenBank/DDBJ databases">
        <title>Phylogenomic reconstructions and comparative analyses of Kickxellomycotina fungi.</title>
        <authorList>
            <person name="Reynolds N.K."/>
            <person name="Stajich J.E."/>
            <person name="Barry K."/>
            <person name="Grigoriev I.V."/>
            <person name="Crous P."/>
            <person name="Smith M.E."/>
        </authorList>
    </citation>
    <scope>NUCLEOTIDE SEQUENCE</scope>
    <source>
        <strain evidence="1">NRRL 5244</strain>
    </source>
</reference>
<evidence type="ECO:0000313" key="2">
    <source>
        <dbReference type="Proteomes" id="UP001150603"/>
    </source>
</evidence>
<dbReference type="Proteomes" id="UP001150603">
    <property type="component" value="Unassembled WGS sequence"/>
</dbReference>
<gene>
    <name evidence="1" type="primary">EFR3_2</name>
    <name evidence="1" type="ORF">FBU59_005356</name>
</gene>
<sequence length="378" mass="42572">MSGTYTQQSGALTQQSWHLRPTHSELLFPRAQRNRTLSKRQNAVRIVTTYLFYPCISCFQPQLAAPSQAPADFILFHPFLRRYVKHATLIEKCFPAERLSESTPNSNELSYLVYYAQSKPAKLAKVGAYLAKRAKKDLQRRRRGDVIVGLRIFDELLEECGRDLNFFGKDVLGTLDATLREGDAEVVWAAARTFELFCRCHTGATLAIDTELRAMYTGMARTLVASKTPVGMRAIQAIVESQATYATDSYDELPGISQAILDRLAGSPALAPADDAKVLENQIMDIRKHVDSKPSEEMLGHWAWLCLETLMRRSHGQHSQVIIAEVFKYLDTRLQWQPATFCVSLVGSVIENLYSQDQNMVIVETLAFLTDGTRSSQR</sequence>
<keyword evidence="2" id="KW-1185">Reference proteome</keyword>
<feature type="non-terminal residue" evidence="1">
    <location>
        <position position="378"/>
    </location>
</feature>
<evidence type="ECO:0000313" key="1">
    <source>
        <dbReference type="EMBL" id="KAJ1935524.1"/>
    </source>
</evidence>
<organism evidence="1 2">
    <name type="scientific">Linderina macrospora</name>
    <dbReference type="NCBI Taxonomy" id="4868"/>
    <lineage>
        <taxon>Eukaryota</taxon>
        <taxon>Fungi</taxon>
        <taxon>Fungi incertae sedis</taxon>
        <taxon>Zoopagomycota</taxon>
        <taxon>Kickxellomycotina</taxon>
        <taxon>Kickxellomycetes</taxon>
        <taxon>Kickxellales</taxon>
        <taxon>Kickxellaceae</taxon>
        <taxon>Linderina</taxon>
    </lineage>
</organism>
<protein>
    <submittedName>
        <fullName evidence="1">Plasma membrane localization protein</fullName>
    </submittedName>
</protein>
<name>A0ACC1J377_9FUNG</name>
<dbReference type="EMBL" id="JANBPW010004218">
    <property type="protein sequence ID" value="KAJ1935524.1"/>
    <property type="molecule type" value="Genomic_DNA"/>
</dbReference>
<proteinExistence type="predicted"/>